<evidence type="ECO:0000313" key="1">
    <source>
        <dbReference type="EMBL" id="GFP90037.1"/>
    </source>
</evidence>
<proteinExistence type="predicted"/>
<name>A0A830BQR6_9LAMI</name>
<dbReference type="PANTHER" id="PTHR46870:SF1">
    <property type="entry name" value="OS03G0297700 PROTEIN"/>
    <property type="match status" value="1"/>
</dbReference>
<dbReference type="InterPro" id="IPR044795">
    <property type="entry name" value="THA8L-like"/>
</dbReference>
<organism evidence="1 2">
    <name type="scientific">Phtheirospermum japonicum</name>
    <dbReference type="NCBI Taxonomy" id="374723"/>
    <lineage>
        <taxon>Eukaryota</taxon>
        <taxon>Viridiplantae</taxon>
        <taxon>Streptophyta</taxon>
        <taxon>Embryophyta</taxon>
        <taxon>Tracheophyta</taxon>
        <taxon>Spermatophyta</taxon>
        <taxon>Magnoliopsida</taxon>
        <taxon>eudicotyledons</taxon>
        <taxon>Gunneridae</taxon>
        <taxon>Pentapetalae</taxon>
        <taxon>asterids</taxon>
        <taxon>lamiids</taxon>
        <taxon>Lamiales</taxon>
        <taxon>Orobanchaceae</taxon>
        <taxon>Orobanchaceae incertae sedis</taxon>
        <taxon>Phtheirospermum</taxon>
    </lineage>
</organism>
<dbReference type="PANTHER" id="PTHR46870">
    <property type="entry name" value="PROTEIN THYLAKOID ASSEMBLY 8-LIKE, CHLOROPLASTIC"/>
    <property type="match status" value="1"/>
</dbReference>
<dbReference type="Proteomes" id="UP000653305">
    <property type="component" value="Unassembled WGS sequence"/>
</dbReference>
<accession>A0A830BQR6</accession>
<reference evidence="1" key="1">
    <citation type="submission" date="2020-07" db="EMBL/GenBank/DDBJ databases">
        <title>Ethylene signaling mediates host invasion by parasitic plants.</title>
        <authorList>
            <person name="Yoshida S."/>
        </authorList>
    </citation>
    <scope>NUCLEOTIDE SEQUENCE</scope>
    <source>
        <strain evidence="1">Okayama</strain>
    </source>
</reference>
<dbReference type="EMBL" id="BMAC01000207">
    <property type="protein sequence ID" value="GFP90037.1"/>
    <property type="molecule type" value="Genomic_DNA"/>
</dbReference>
<gene>
    <name evidence="1" type="ORF">PHJA_001147500</name>
</gene>
<protein>
    <submittedName>
        <fullName evidence="1">Pentatricopeptide repeat-containing protein at1g62350</fullName>
    </submittedName>
</protein>
<sequence>MQIYVDEMRCSPDLPLSLPFRVILKGLISYHKLREKVKDVFLELFPDMVIYDPAEEFFYKKQQWRTESEED</sequence>
<dbReference type="AlphaFoldDB" id="A0A830BQR6"/>
<evidence type="ECO:0000313" key="2">
    <source>
        <dbReference type="Proteomes" id="UP000653305"/>
    </source>
</evidence>
<keyword evidence="2" id="KW-1185">Reference proteome</keyword>
<comment type="caution">
    <text evidence="1">The sequence shown here is derived from an EMBL/GenBank/DDBJ whole genome shotgun (WGS) entry which is preliminary data.</text>
</comment>